<proteinExistence type="predicted"/>
<gene>
    <name evidence="1" type="ORF">F444_21021</name>
</gene>
<sequence>MASQYFVGGQRNGAETVVTRAVGEGCVHIKSGTSVIPTGCVCLTGDAVWHHAHSTSFPNLHTTRREIEVGQSKTHHVGAAHARIYSGSQEGICNRDTMHLRSQRLHATTQAQSHQRKYQRGQTSCQLPHQLSCCQPGQTPPQLLAQAAGQRTQVRVP</sequence>
<protein>
    <submittedName>
        <fullName evidence="1">Uncharacterized protein</fullName>
    </submittedName>
</protein>
<reference evidence="1 2" key="1">
    <citation type="submission" date="2013-11" db="EMBL/GenBank/DDBJ databases">
        <title>The Genome Sequence of Phytophthora parasitica P1976.</title>
        <authorList>
            <consortium name="The Broad Institute Genomics Platform"/>
            <person name="Russ C."/>
            <person name="Tyler B."/>
            <person name="Panabieres F."/>
            <person name="Shan W."/>
            <person name="Tripathy S."/>
            <person name="Grunwald N."/>
            <person name="Machado M."/>
            <person name="Johnson C.S."/>
            <person name="Walker B."/>
            <person name="Young S."/>
            <person name="Zeng Q."/>
            <person name="Gargeya S."/>
            <person name="Fitzgerald M."/>
            <person name="Haas B."/>
            <person name="Abouelleil A."/>
            <person name="Allen A.W."/>
            <person name="Alvarado L."/>
            <person name="Arachchi H.M."/>
            <person name="Berlin A.M."/>
            <person name="Chapman S.B."/>
            <person name="Gainer-Dewar J."/>
            <person name="Goldberg J."/>
            <person name="Griggs A."/>
            <person name="Gujja S."/>
            <person name="Hansen M."/>
            <person name="Howarth C."/>
            <person name="Imamovic A."/>
            <person name="Ireland A."/>
            <person name="Larimer J."/>
            <person name="McCowan C."/>
            <person name="Murphy C."/>
            <person name="Pearson M."/>
            <person name="Poon T.W."/>
            <person name="Priest M."/>
            <person name="Roberts A."/>
            <person name="Saif S."/>
            <person name="Shea T."/>
            <person name="Sisk P."/>
            <person name="Sykes S."/>
            <person name="Wortman J."/>
            <person name="Nusbaum C."/>
            <person name="Birren B."/>
        </authorList>
    </citation>
    <scope>NUCLEOTIDE SEQUENCE [LARGE SCALE GENOMIC DNA]</scope>
    <source>
        <strain evidence="1 2">P1976</strain>
    </source>
</reference>
<evidence type="ECO:0000313" key="2">
    <source>
        <dbReference type="Proteomes" id="UP000028582"/>
    </source>
</evidence>
<organism evidence="1 2">
    <name type="scientific">Phytophthora nicotianae P1976</name>
    <dbReference type="NCBI Taxonomy" id="1317066"/>
    <lineage>
        <taxon>Eukaryota</taxon>
        <taxon>Sar</taxon>
        <taxon>Stramenopiles</taxon>
        <taxon>Oomycota</taxon>
        <taxon>Peronosporomycetes</taxon>
        <taxon>Peronosporales</taxon>
        <taxon>Peronosporaceae</taxon>
        <taxon>Phytophthora</taxon>
    </lineage>
</organism>
<name>A0A080Z2J1_PHYNI</name>
<comment type="caution">
    <text evidence="1">The sequence shown here is derived from an EMBL/GenBank/DDBJ whole genome shotgun (WGS) entry which is preliminary data.</text>
</comment>
<evidence type="ECO:0000313" key="1">
    <source>
        <dbReference type="EMBL" id="ETO60852.1"/>
    </source>
</evidence>
<accession>A0A080Z2J1</accession>
<dbReference type="AlphaFoldDB" id="A0A080Z2J1"/>
<dbReference type="EMBL" id="ANJA01003870">
    <property type="protein sequence ID" value="ETO60852.1"/>
    <property type="molecule type" value="Genomic_DNA"/>
</dbReference>
<dbReference type="Proteomes" id="UP000028582">
    <property type="component" value="Unassembled WGS sequence"/>
</dbReference>